<name>A0ACA9QKT1_9GLOM</name>
<feature type="non-terminal residue" evidence="1">
    <location>
        <position position="1"/>
    </location>
</feature>
<comment type="caution">
    <text evidence="1">The sequence shown here is derived from an EMBL/GenBank/DDBJ whole genome shotgun (WGS) entry which is preliminary data.</text>
</comment>
<keyword evidence="2" id="KW-1185">Reference proteome</keyword>
<reference evidence="1" key="1">
    <citation type="submission" date="2021-06" db="EMBL/GenBank/DDBJ databases">
        <authorList>
            <person name="Kallberg Y."/>
            <person name="Tangrot J."/>
            <person name="Rosling A."/>
        </authorList>
    </citation>
    <scope>NUCLEOTIDE SEQUENCE</scope>
    <source>
        <strain evidence="1">28 12/20/2015</strain>
    </source>
</reference>
<proteinExistence type="predicted"/>
<protein>
    <submittedName>
        <fullName evidence="1">9142_t:CDS:1</fullName>
    </submittedName>
</protein>
<accession>A0ACA9QKT1</accession>
<sequence>LLSSPGWPNFTSCAVVVIAAKNPISQQQSFNGFLKALYKKFNNEHLEILEDFNDTETKQILVNKIEQALINIEVVFNKNETFKQKIDCVVKA</sequence>
<gene>
    <name evidence="1" type="ORF">SPELUC_LOCUS14781</name>
</gene>
<evidence type="ECO:0000313" key="1">
    <source>
        <dbReference type="EMBL" id="CAG8755610.1"/>
    </source>
</evidence>
<dbReference type="Proteomes" id="UP000789366">
    <property type="component" value="Unassembled WGS sequence"/>
</dbReference>
<feature type="non-terminal residue" evidence="1">
    <location>
        <position position="92"/>
    </location>
</feature>
<dbReference type="EMBL" id="CAJVPW010045290">
    <property type="protein sequence ID" value="CAG8755610.1"/>
    <property type="molecule type" value="Genomic_DNA"/>
</dbReference>
<organism evidence="1 2">
    <name type="scientific">Cetraspora pellucida</name>
    <dbReference type="NCBI Taxonomy" id="1433469"/>
    <lineage>
        <taxon>Eukaryota</taxon>
        <taxon>Fungi</taxon>
        <taxon>Fungi incertae sedis</taxon>
        <taxon>Mucoromycota</taxon>
        <taxon>Glomeromycotina</taxon>
        <taxon>Glomeromycetes</taxon>
        <taxon>Diversisporales</taxon>
        <taxon>Gigasporaceae</taxon>
        <taxon>Cetraspora</taxon>
    </lineage>
</organism>
<evidence type="ECO:0000313" key="2">
    <source>
        <dbReference type="Proteomes" id="UP000789366"/>
    </source>
</evidence>